<dbReference type="CDD" id="cd20745">
    <property type="entry name" value="FIX_RhsA_AHH_HNH-like"/>
    <property type="match status" value="1"/>
</dbReference>
<feature type="region of interest" description="Disordered" evidence="2">
    <location>
        <begin position="753"/>
        <end position="824"/>
    </location>
</feature>
<accession>A0AAJ0U8Q0</accession>
<evidence type="ECO:0000313" key="5">
    <source>
        <dbReference type="Proteomes" id="UP001296776"/>
    </source>
</evidence>
<dbReference type="Pfam" id="PF25023">
    <property type="entry name" value="TEN_YD-shell"/>
    <property type="match status" value="2"/>
</dbReference>
<dbReference type="InterPro" id="IPR022385">
    <property type="entry name" value="Rhs_assc_core"/>
</dbReference>
<dbReference type="RefSeq" id="WP_200348765.1">
    <property type="nucleotide sequence ID" value="NZ_NRSJ01000077.1"/>
</dbReference>
<reference evidence="4" key="1">
    <citation type="submission" date="2017-08" db="EMBL/GenBank/DDBJ databases">
        <authorList>
            <person name="Imhoff J.F."/>
            <person name="Rahn T."/>
            <person name="Kuenzel S."/>
            <person name="Neulinger S.C."/>
        </authorList>
    </citation>
    <scope>NUCLEOTIDE SEQUENCE</scope>
    <source>
        <strain evidence="4">DSM 11080</strain>
    </source>
</reference>
<dbReference type="Proteomes" id="UP001296776">
    <property type="component" value="Unassembled WGS sequence"/>
</dbReference>
<keyword evidence="5" id="KW-1185">Reference proteome</keyword>
<dbReference type="PANTHER" id="PTHR32305:SF15">
    <property type="entry name" value="PROTEIN RHSA-RELATED"/>
    <property type="match status" value="1"/>
</dbReference>
<organism evidence="4 5">
    <name type="scientific">Halochromatium glycolicum</name>
    <dbReference type="NCBI Taxonomy" id="85075"/>
    <lineage>
        <taxon>Bacteria</taxon>
        <taxon>Pseudomonadati</taxon>
        <taxon>Pseudomonadota</taxon>
        <taxon>Gammaproteobacteria</taxon>
        <taxon>Chromatiales</taxon>
        <taxon>Chromatiaceae</taxon>
        <taxon>Halochromatium</taxon>
    </lineage>
</organism>
<dbReference type="InterPro" id="IPR056823">
    <property type="entry name" value="TEN-like_YD-shell"/>
</dbReference>
<comment type="caution">
    <text evidence="4">The sequence shown here is derived from an EMBL/GenBank/DDBJ whole genome shotgun (WGS) entry which is preliminary data.</text>
</comment>
<dbReference type="Pfam" id="PF05593">
    <property type="entry name" value="RHS_repeat"/>
    <property type="match status" value="2"/>
</dbReference>
<feature type="domain" description="Teneurin-like YD-shell" evidence="3">
    <location>
        <begin position="379"/>
        <end position="641"/>
    </location>
</feature>
<keyword evidence="1" id="KW-0677">Repeat</keyword>
<dbReference type="PRINTS" id="PR00394">
    <property type="entry name" value="RHSPROTEIN"/>
</dbReference>
<gene>
    <name evidence="4" type="ORF">CKO40_22805</name>
</gene>
<dbReference type="Gene3D" id="2.180.10.10">
    <property type="entry name" value="RHS repeat-associated core"/>
    <property type="match status" value="4"/>
</dbReference>
<name>A0AAJ0U8Q0_9GAMM</name>
<dbReference type="InterPro" id="IPR031325">
    <property type="entry name" value="RHS_repeat"/>
</dbReference>
<dbReference type="EMBL" id="NRSJ01000077">
    <property type="protein sequence ID" value="MBK1707282.1"/>
    <property type="molecule type" value="Genomic_DNA"/>
</dbReference>
<dbReference type="InterPro" id="IPR006530">
    <property type="entry name" value="YD"/>
</dbReference>
<evidence type="ECO:0000313" key="4">
    <source>
        <dbReference type="EMBL" id="MBK1707282.1"/>
    </source>
</evidence>
<sequence>MDGQRPTTTFTYTAQGQLATLTDAEGTVTRYEYDTASGDLTHVIEDSGGLALTTRYGYDAVGNRTQVTDPRGHQTIYEYDANRRLEQSQAPAPFNHITRYAYHDDGLLERVERETGDPLNPWQTTRFTYTASGQRETVTDAEGNVTTLDYDAFDRLSQVRDPEQRVSEYHYDAKGRLLEVVEGVGTLEETLTEQHGYTDDGLPASATDGRGHTTRYTYDGLDRLARTTYPDGSDEQFSYDDNSNLTQYRTRAGVLIDRAYDALDRVRLKQVPGETDVTYAYDRVGRTTRIGDGHGDFTYAYDTAGRLEHVRDPSARVVRYDYDASGNRTRLTYPDGAAVDYDYDALDRVERIRENATVLADYSHDPLSRRTRLEYANGTHTDYRYEPDSDLAEIAHQFNTSTLSLQYGYNRASQRTSAQIGDERFLWRPVVDQTLAYTANVLNQYTSVDGIEQSYDANGNLTGDGTRVYSYDAQNRLTAVATPTRAIRYDYDPMGRRAQKAVDGIETDYLYDGAQVLAEYDENGQRLRRFIYGPGIDQPVVMERGEARYYYHFDAQGSVIALSDAQGAVAEHYAYGPFGESRDTSALGNPYRYTGRRLEAEAGLYDYRLRVYSPTLGRFLQPDPIGYGDGMNLYAYVGNDPLNLVDPWGLAGIDSGFWSLDSLQSTLDLVGFVPGIGEPADLLNAAIYLGRGDTLSAALSGAAIVPVLGIGATAGKLTVKGAKAADSAKLSTKSAREAGDNVIHVTQDGVALPPGTKHKIPDNYVENPHRSGSYGEIVNGKYKEKLRIDPPTQPGKKGPNYSHYHKNGKGTHYSPRSGDSDPGF</sequence>
<evidence type="ECO:0000256" key="2">
    <source>
        <dbReference type="SAM" id="MobiDB-lite"/>
    </source>
</evidence>
<feature type="domain" description="Teneurin-like YD-shell" evidence="3">
    <location>
        <begin position="78"/>
        <end position="244"/>
    </location>
</feature>
<dbReference type="InterPro" id="IPR050708">
    <property type="entry name" value="T6SS_VgrG/RHS"/>
</dbReference>
<evidence type="ECO:0000256" key="1">
    <source>
        <dbReference type="ARBA" id="ARBA00022737"/>
    </source>
</evidence>
<dbReference type="NCBIfam" id="TIGR03696">
    <property type="entry name" value="Rhs_assc_core"/>
    <property type="match status" value="1"/>
</dbReference>
<evidence type="ECO:0000259" key="3">
    <source>
        <dbReference type="Pfam" id="PF25023"/>
    </source>
</evidence>
<reference evidence="4" key="2">
    <citation type="journal article" date="2020" name="Microorganisms">
        <title>Osmotic Adaptation and Compatible Solute Biosynthesis of Phototrophic Bacteria as Revealed from Genome Analyses.</title>
        <authorList>
            <person name="Imhoff J.F."/>
            <person name="Rahn T."/>
            <person name="Kunzel S."/>
            <person name="Keller A."/>
            <person name="Neulinger S.C."/>
        </authorList>
    </citation>
    <scope>NUCLEOTIDE SEQUENCE</scope>
    <source>
        <strain evidence="4">DSM 11080</strain>
    </source>
</reference>
<dbReference type="PANTHER" id="PTHR32305">
    <property type="match status" value="1"/>
</dbReference>
<dbReference type="AlphaFoldDB" id="A0AAJ0U8Q0"/>
<dbReference type="NCBIfam" id="TIGR01643">
    <property type="entry name" value="YD_repeat_2x"/>
    <property type="match status" value="9"/>
</dbReference>
<proteinExistence type="predicted"/>
<protein>
    <recommendedName>
        <fullName evidence="3">Teneurin-like YD-shell domain-containing protein</fullName>
    </recommendedName>
</protein>